<dbReference type="Gene3D" id="3.40.50.720">
    <property type="entry name" value="NAD(P)-binding Rossmann-like Domain"/>
    <property type="match status" value="1"/>
</dbReference>
<comment type="similarity">
    <text evidence="1">Belongs to the NAD(P)-dependent epimerase/dehydratase family.</text>
</comment>
<keyword evidence="3" id="KW-0413">Isomerase</keyword>
<dbReference type="InterPro" id="IPR036291">
    <property type="entry name" value="NAD(P)-bd_dom_sf"/>
</dbReference>
<reference evidence="3" key="1">
    <citation type="journal article" date="2014" name="Genome Biol. Evol.">
        <title>Pangenome evidence for extensive interdomain horizontal transfer affecting lineage core and shell genes in uncultured planktonic thaumarchaeota and euryarchaeota.</title>
        <authorList>
            <person name="Deschamps P."/>
            <person name="Zivanovic Y."/>
            <person name="Moreira D."/>
            <person name="Rodriguez-Valera F."/>
            <person name="Lopez-Garcia P."/>
        </authorList>
    </citation>
    <scope>NUCLEOTIDE SEQUENCE</scope>
</reference>
<evidence type="ECO:0000256" key="1">
    <source>
        <dbReference type="ARBA" id="ARBA00007637"/>
    </source>
</evidence>
<accession>A0A075HWF8</accession>
<dbReference type="EC" id="5.1.3.2" evidence="3"/>
<dbReference type="SUPFAM" id="SSF51735">
    <property type="entry name" value="NAD(P)-binding Rossmann-fold domains"/>
    <property type="match status" value="1"/>
</dbReference>
<name>A0A075HWF8_9ARCH</name>
<dbReference type="AlphaFoldDB" id="A0A075HWF8"/>
<evidence type="ECO:0000313" key="3">
    <source>
        <dbReference type="EMBL" id="AIF18128.1"/>
    </source>
</evidence>
<feature type="domain" description="NAD-dependent epimerase/dehydratase" evidence="2">
    <location>
        <begin position="5"/>
        <end position="234"/>
    </location>
</feature>
<evidence type="ECO:0000259" key="2">
    <source>
        <dbReference type="Pfam" id="PF01370"/>
    </source>
</evidence>
<gene>
    <name evidence="3" type="primary">GALE</name>
    <name evidence="3" type="synonym">galE</name>
</gene>
<organism evidence="3">
    <name type="scientific">uncultured marine thaumarchaeote KM3_82_A11</name>
    <dbReference type="NCBI Taxonomy" id="1456301"/>
    <lineage>
        <taxon>Archaea</taxon>
        <taxon>Nitrososphaerota</taxon>
        <taxon>environmental samples</taxon>
    </lineage>
</organism>
<dbReference type="EMBL" id="KF901102">
    <property type="protein sequence ID" value="AIF18128.1"/>
    <property type="molecule type" value="Genomic_DNA"/>
</dbReference>
<sequence>MHFAVTGGAGFVGSHLVKLLVEEGHEITVIDNLHKGKKENLTSVINKIKFQKMDIQDYESMRKILKNVDGVFHQAALTVVQDSFTRPEEYFDVNVHGTENIFKLANENKFKVVYASSSSVYGHKLETPITEDAERSPISPYGKTKLEAEHLVEKYSKLNTEIIGLRYFNIFGKGQTLDYAGVITKFLDRINEGKAPIVFGKGSQIRDFIHVSDIAKANLMAMNSDCSNLIVNIATGNATSILELANMMINASGLKIDPIFTEALEGDIEKSHADISQAKEYFNWEPKIELLDWLTEILKK</sequence>
<dbReference type="GO" id="GO:0003978">
    <property type="term" value="F:UDP-glucose 4-epimerase activity"/>
    <property type="evidence" value="ECO:0007669"/>
    <property type="project" value="UniProtKB-EC"/>
</dbReference>
<dbReference type="Gene3D" id="3.90.25.10">
    <property type="entry name" value="UDP-galactose 4-epimerase, domain 1"/>
    <property type="match status" value="1"/>
</dbReference>
<dbReference type="InterPro" id="IPR001509">
    <property type="entry name" value="Epimerase_deHydtase"/>
</dbReference>
<proteinExistence type="inferred from homology"/>
<dbReference type="Pfam" id="PF01370">
    <property type="entry name" value="Epimerase"/>
    <property type="match status" value="1"/>
</dbReference>
<dbReference type="PANTHER" id="PTHR43725">
    <property type="entry name" value="UDP-GLUCOSE 4-EPIMERASE"/>
    <property type="match status" value="1"/>
</dbReference>
<dbReference type="PANTHER" id="PTHR43725:SF53">
    <property type="entry name" value="UDP-ARABINOSE 4-EPIMERASE 1"/>
    <property type="match status" value="1"/>
</dbReference>
<protein>
    <submittedName>
        <fullName evidence="3">UDP-glucose 4-epimerase (GalE, GALE)</fullName>
        <ecNumber evidence="3">5.1.3.2</ecNumber>
    </submittedName>
</protein>